<evidence type="ECO:0000313" key="7">
    <source>
        <dbReference type="Proteomes" id="UP000011082"/>
    </source>
</evidence>
<dbReference type="RefSeq" id="XP_007605182.1">
    <property type="nucleotide sequence ID" value="XM_007605120.1"/>
</dbReference>
<dbReference type="Pfam" id="PF01283">
    <property type="entry name" value="Ribosomal_S26e"/>
    <property type="match status" value="1"/>
</dbReference>
<dbReference type="FunCoup" id="L2GK40">
    <property type="interactions" value="153"/>
</dbReference>
<reference evidence="5" key="2">
    <citation type="submission" date="2011-05" db="EMBL/GenBank/DDBJ databases">
        <authorList>
            <consortium name="The Broad Institute Genome Sequencing Platform"/>
            <consortium name="The Broad Institute Genome Sequencing Center for Infectious Disease"/>
            <person name="Cuomo C."/>
            <person name="Didier E."/>
            <person name="Bowers L."/>
            <person name="Young S.K."/>
            <person name="Zeng Q."/>
            <person name="Gargeya S."/>
            <person name="Fitzgerald M."/>
            <person name="Haas B."/>
            <person name="Abouelleil A."/>
            <person name="Alvarado L."/>
            <person name="Arachchi H.M."/>
            <person name="Berlin A."/>
            <person name="Brown A."/>
            <person name="Chapman S.B."/>
            <person name="Chen Z."/>
            <person name="Dunbar C."/>
            <person name="Freedman E."/>
            <person name="Gearin G."/>
            <person name="Gellesch M."/>
            <person name="Goldberg J."/>
            <person name="Griggs A."/>
            <person name="Gujja S."/>
            <person name="Heilman E.R."/>
            <person name="Heiman D."/>
            <person name="Howarth C."/>
            <person name="Larson L."/>
            <person name="Lui A."/>
            <person name="MacDonald P.J.P."/>
            <person name="Mehta T."/>
            <person name="Montmayeur A."/>
            <person name="Murphy C."/>
            <person name="Neiman D."/>
            <person name="Pearson M."/>
            <person name="Priest M."/>
            <person name="Roberts A."/>
            <person name="Saif S."/>
            <person name="Shea T."/>
            <person name="Shenoy N."/>
            <person name="Sisk P."/>
            <person name="Stolte C."/>
            <person name="Sykes S."/>
            <person name="White J."/>
            <person name="Yandava C."/>
            <person name="Wortman J."/>
            <person name="Nusbaum C."/>
            <person name="Birren B."/>
        </authorList>
    </citation>
    <scope>NUCLEOTIDE SEQUENCE</scope>
    <source>
        <strain evidence="5">ATCC 50505</strain>
    </source>
</reference>
<comment type="similarity">
    <text evidence="1 4">Belongs to the eukaryotic ribosomal protein eS26 family.</text>
</comment>
<dbReference type="GeneID" id="19882447"/>
<sequence length="103" mass="11591">MPVKRQNHGRQKKNRGATCNVQCNQCGATVAKDKAISRSSNAPVVEAASMDDFRAATVYENVEVPTFLNIENHCISCACHLRIVKVRSKEDRKTRFVTRQRSN</sequence>
<dbReference type="Proteomes" id="UP000011082">
    <property type="component" value="Unassembled WGS sequence"/>
</dbReference>
<proteinExistence type="inferred from homology"/>
<reference evidence="7" key="1">
    <citation type="submission" date="2011-05" db="EMBL/GenBank/DDBJ databases">
        <title>The genome sequence of Vittaforma corneae strain ATCC 50505.</title>
        <authorList>
            <consortium name="The Broad Institute Genome Sequencing Platform"/>
            <person name="Cuomo C."/>
            <person name="Didier E."/>
            <person name="Bowers L."/>
            <person name="Young S.K."/>
            <person name="Zeng Q."/>
            <person name="Gargeya S."/>
            <person name="Fitzgerald M."/>
            <person name="Haas B."/>
            <person name="Abouelleil A."/>
            <person name="Alvarado L."/>
            <person name="Arachchi H.M."/>
            <person name="Berlin A."/>
            <person name="Chapman S.B."/>
            <person name="Gearin G."/>
            <person name="Goldberg J."/>
            <person name="Griggs A."/>
            <person name="Gujja S."/>
            <person name="Hansen M."/>
            <person name="Heiman D."/>
            <person name="Howarth C."/>
            <person name="Larimer J."/>
            <person name="Lui A."/>
            <person name="MacDonald P.J.P."/>
            <person name="McCowen C."/>
            <person name="Montmayeur A."/>
            <person name="Murphy C."/>
            <person name="Neiman D."/>
            <person name="Pearson M."/>
            <person name="Priest M."/>
            <person name="Roberts A."/>
            <person name="Saif S."/>
            <person name="Shea T."/>
            <person name="Sisk P."/>
            <person name="Stolte C."/>
            <person name="Sykes S."/>
            <person name="Wortman J."/>
            <person name="Nusbaum C."/>
            <person name="Birren B."/>
        </authorList>
    </citation>
    <scope>NUCLEOTIDE SEQUENCE [LARGE SCALE GENOMIC DNA]</scope>
    <source>
        <strain evidence="7">ATCC 50505</strain>
    </source>
</reference>
<evidence type="ECO:0000256" key="1">
    <source>
        <dbReference type="ARBA" id="ARBA00008596"/>
    </source>
</evidence>
<dbReference type="GeneID" id="19882111"/>
<keyword evidence="2 4" id="KW-0689">Ribosomal protein</keyword>
<dbReference type="GO" id="GO:0006412">
    <property type="term" value="P:translation"/>
    <property type="evidence" value="ECO:0007669"/>
    <property type="project" value="InterPro"/>
</dbReference>
<dbReference type="GO" id="GO:0022627">
    <property type="term" value="C:cytosolic small ribosomal subunit"/>
    <property type="evidence" value="ECO:0007669"/>
    <property type="project" value="TreeGrafter"/>
</dbReference>
<keyword evidence="3 4" id="KW-0687">Ribonucleoprotein</keyword>
<dbReference type="HOGENOM" id="CLU_129451_3_1_1"/>
<dbReference type="Gene3D" id="3.30.1740.20">
    <property type="entry name" value="Ribosomal protein S26e"/>
    <property type="match status" value="1"/>
</dbReference>
<dbReference type="InterPro" id="IPR000892">
    <property type="entry name" value="Ribosomal_eS26"/>
</dbReference>
<name>L2GK40_VITCO</name>
<dbReference type="EMBL" id="JH370147">
    <property type="protein sequence ID" value="ELA41248.1"/>
    <property type="molecule type" value="Genomic_DNA"/>
</dbReference>
<dbReference type="OrthoDB" id="10262653at2759"/>
<accession>L2GK40</accession>
<dbReference type="InterPro" id="IPR038551">
    <property type="entry name" value="Ribosomal_eS26_sf"/>
</dbReference>
<dbReference type="GO" id="GO:0003735">
    <property type="term" value="F:structural constituent of ribosome"/>
    <property type="evidence" value="ECO:0007669"/>
    <property type="project" value="InterPro"/>
</dbReference>
<keyword evidence="7" id="KW-1185">Reference proteome</keyword>
<evidence type="ECO:0000256" key="4">
    <source>
        <dbReference type="RuleBase" id="RU363128"/>
    </source>
</evidence>
<dbReference type="VEuPathDB" id="MicrosporidiaDB:VICG_01400"/>
<evidence type="ECO:0000313" key="6">
    <source>
        <dbReference type="EMBL" id="ELA41536.1"/>
    </source>
</evidence>
<evidence type="ECO:0000256" key="2">
    <source>
        <dbReference type="ARBA" id="ARBA00022980"/>
    </source>
</evidence>
<gene>
    <name evidence="6" type="ORF">VICG_01400</name>
    <name evidence="5" type="ORF">VICG_01737</name>
</gene>
<dbReference type="RefSeq" id="XP_007604846.1">
    <property type="nucleotide sequence ID" value="XM_007604784.1"/>
</dbReference>
<dbReference type="PANTHER" id="PTHR12538">
    <property type="entry name" value="40S RIBOSOMAL PROTEIN S26"/>
    <property type="match status" value="1"/>
</dbReference>
<evidence type="ECO:0000313" key="5">
    <source>
        <dbReference type="EMBL" id="ELA41248.1"/>
    </source>
</evidence>
<organism evidence="5 7">
    <name type="scientific">Vittaforma corneae (strain ATCC 50505)</name>
    <name type="common">Microsporidian parasite</name>
    <name type="synonym">Nosema corneum</name>
    <dbReference type="NCBI Taxonomy" id="993615"/>
    <lineage>
        <taxon>Eukaryota</taxon>
        <taxon>Fungi</taxon>
        <taxon>Fungi incertae sedis</taxon>
        <taxon>Microsporidia</taxon>
        <taxon>Nosematidae</taxon>
        <taxon>Vittaforma</taxon>
    </lineage>
</organism>
<evidence type="ECO:0000256" key="3">
    <source>
        <dbReference type="ARBA" id="ARBA00023274"/>
    </source>
</evidence>
<dbReference type="GO" id="GO:0003729">
    <property type="term" value="F:mRNA binding"/>
    <property type="evidence" value="ECO:0007669"/>
    <property type="project" value="TreeGrafter"/>
</dbReference>
<dbReference type="AlphaFoldDB" id="L2GK40"/>
<reference evidence="5" key="3">
    <citation type="submission" date="2011-10" db="EMBL/GenBank/DDBJ databases">
        <title>The Genome Sequence of Vittaforma corneae strain ATCC 50505.</title>
        <authorList>
            <consortium name="The Broad Institute Genome Sequencing Platform"/>
            <person name="Cuomo C."/>
            <person name="Didier E."/>
            <person name="Bowers L."/>
            <person name="Young S.K."/>
            <person name="Zeng Q."/>
            <person name="Gargeya S."/>
            <person name="Fitzgerald M."/>
            <person name="Haas B."/>
            <person name="Abouelleil A."/>
            <person name="Alvarado L."/>
            <person name="Arachchi H.M."/>
            <person name="Berlin A."/>
            <person name="Chapman S.B."/>
            <person name="Gearin G."/>
            <person name="Goldberg J."/>
            <person name="Griggs A."/>
            <person name="Gujja S."/>
            <person name="Hansen M."/>
            <person name="Heiman D."/>
            <person name="Howarth C."/>
            <person name="Larimer J."/>
            <person name="Lui A."/>
            <person name="MacDonald P.J.P."/>
            <person name="McCowen C."/>
            <person name="Montmayeur A."/>
            <person name="Murphy C."/>
            <person name="Neiman D."/>
            <person name="Pearson M."/>
            <person name="Priest M."/>
            <person name="Roberts A."/>
            <person name="Saif S."/>
            <person name="Shea T."/>
            <person name="Sisk P."/>
            <person name="Stolte C."/>
            <person name="Sykes S."/>
            <person name="Wortman J."/>
            <person name="Nusbaum C."/>
            <person name="Birren B."/>
        </authorList>
    </citation>
    <scope>NUCLEOTIDE SEQUENCE</scope>
    <source>
        <strain evidence="5">ATCC 50505</strain>
    </source>
</reference>
<dbReference type="PANTHER" id="PTHR12538:SF0">
    <property type="entry name" value="40S RIBOSOMAL PROTEIN S26"/>
    <property type="match status" value="1"/>
</dbReference>
<dbReference type="EMBL" id="JH370142">
    <property type="protein sequence ID" value="ELA41536.1"/>
    <property type="molecule type" value="Genomic_DNA"/>
</dbReference>
<dbReference type="VEuPathDB" id="MicrosporidiaDB:VICG_01737"/>
<dbReference type="STRING" id="993615.L2GK40"/>
<protein>
    <recommendedName>
        <fullName evidence="4">40S ribosomal protein S26</fullName>
    </recommendedName>
</protein>
<dbReference type="OMA" id="RSHWERK"/>